<name>A0A2G2XBS5_CAPBA</name>
<dbReference type="EMBL" id="MLFT02000002">
    <property type="protein sequence ID" value="PHT54954.1"/>
    <property type="molecule type" value="Genomic_DNA"/>
</dbReference>
<reference evidence="2 3" key="1">
    <citation type="journal article" date="2017" name="Genome Biol.">
        <title>New reference genome sequences of hot pepper reveal the massive evolution of plant disease-resistance genes by retroduplication.</title>
        <authorList>
            <person name="Kim S."/>
            <person name="Park J."/>
            <person name="Yeom S.I."/>
            <person name="Kim Y.M."/>
            <person name="Seo E."/>
            <person name="Kim K.T."/>
            <person name="Kim M.S."/>
            <person name="Lee J.M."/>
            <person name="Cheong K."/>
            <person name="Shin H.S."/>
            <person name="Kim S.B."/>
            <person name="Han K."/>
            <person name="Lee J."/>
            <person name="Park M."/>
            <person name="Lee H.A."/>
            <person name="Lee H.Y."/>
            <person name="Lee Y."/>
            <person name="Oh S."/>
            <person name="Lee J.H."/>
            <person name="Choi E."/>
            <person name="Choi E."/>
            <person name="Lee S.E."/>
            <person name="Jeon J."/>
            <person name="Kim H."/>
            <person name="Choi G."/>
            <person name="Song H."/>
            <person name="Lee J."/>
            <person name="Lee S.C."/>
            <person name="Kwon J.K."/>
            <person name="Lee H.Y."/>
            <person name="Koo N."/>
            <person name="Hong Y."/>
            <person name="Kim R.W."/>
            <person name="Kang W.H."/>
            <person name="Huh J.H."/>
            <person name="Kang B.C."/>
            <person name="Yang T.J."/>
            <person name="Lee Y.H."/>
            <person name="Bennetzen J.L."/>
            <person name="Choi D."/>
        </authorList>
    </citation>
    <scope>NUCLEOTIDE SEQUENCE [LARGE SCALE GENOMIC DNA]</scope>
    <source>
        <strain evidence="3">cv. PBC81</strain>
    </source>
</reference>
<keyword evidence="3" id="KW-1185">Reference proteome</keyword>
<evidence type="ECO:0000313" key="2">
    <source>
        <dbReference type="EMBL" id="PHT54954.1"/>
    </source>
</evidence>
<accession>A0A2G2XBS5</accession>
<dbReference type="AlphaFoldDB" id="A0A2G2XBS5"/>
<protein>
    <submittedName>
        <fullName evidence="2">Uncharacterized protein</fullName>
    </submittedName>
</protein>
<evidence type="ECO:0000313" key="3">
    <source>
        <dbReference type="Proteomes" id="UP000224567"/>
    </source>
</evidence>
<dbReference type="STRING" id="33114.A0A2G2XBS5"/>
<gene>
    <name evidence="2" type="ORF">CQW23_03440</name>
</gene>
<proteinExistence type="predicted"/>
<evidence type="ECO:0000256" key="1">
    <source>
        <dbReference type="SAM" id="MobiDB-lite"/>
    </source>
</evidence>
<dbReference type="Proteomes" id="UP000224567">
    <property type="component" value="Unassembled WGS sequence"/>
</dbReference>
<sequence>MLVEMELIRGRLQICDFTGNFDCNSSIFNTGGTTTPIAPGTTTNPGIGTRTGTGTDTRTGTGTGSNTGYISDDDISFWKQKDDSPTIDIDSMHYFVRIFVNGKFVELKVYGYMTNFYFIRHNHAPHVFRLCLLQRNVFLSFLGNVRIMMTFVEVSSRVKLGNGDIGYVNGRPNQSNDKPHEDKLNEYHDLGGSRVVKHSSNNCVLFDSASFVGI</sequence>
<reference evidence="3" key="2">
    <citation type="journal article" date="2017" name="J. Anim. Genet.">
        <title>Multiple reference genome sequences of hot pepper reveal the massive evolution of plant disease resistance genes by retroduplication.</title>
        <authorList>
            <person name="Kim S."/>
            <person name="Park J."/>
            <person name="Yeom S.-I."/>
            <person name="Kim Y.-M."/>
            <person name="Seo E."/>
            <person name="Kim K.-T."/>
            <person name="Kim M.-S."/>
            <person name="Lee J.M."/>
            <person name="Cheong K."/>
            <person name="Shin H.-S."/>
            <person name="Kim S.-B."/>
            <person name="Han K."/>
            <person name="Lee J."/>
            <person name="Park M."/>
            <person name="Lee H.-A."/>
            <person name="Lee H.-Y."/>
            <person name="Lee Y."/>
            <person name="Oh S."/>
            <person name="Lee J.H."/>
            <person name="Choi E."/>
            <person name="Choi E."/>
            <person name="Lee S.E."/>
            <person name="Jeon J."/>
            <person name="Kim H."/>
            <person name="Choi G."/>
            <person name="Song H."/>
            <person name="Lee J."/>
            <person name="Lee S.-C."/>
            <person name="Kwon J.-K."/>
            <person name="Lee H.-Y."/>
            <person name="Koo N."/>
            <person name="Hong Y."/>
            <person name="Kim R.W."/>
            <person name="Kang W.-H."/>
            <person name="Huh J.H."/>
            <person name="Kang B.-C."/>
            <person name="Yang T.-J."/>
            <person name="Lee Y.-H."/>
            <person name="Bennetzen J.L."/>
            <person name="Choi D."/>
        </authorList>
    </citation>
    <scope>NUCLEOTIDE SEQUENCE [LARGE SCALE GENOMIC DNA]</scope>
    <source>
        <strain evidence="3">cv. PBC81</strain>
    </source>
</reference>
<comment type="caution">
    <text evidence="2">The sequence shown here is derived from an EMBL/GenBank/DDBJ whole genome shotgun (WGS) entry which is preliminary data.</text>
</comment>
<feature type="region of interest" description="Disordered" evidence="1">
    <location>
        <begin position="34"/>
        <end position="65"/>
    </location>
</feature>
<organism evidence="2 3">
    <name type="scientific">Capsicum baccatum</name>
    <name type="common">Peruvian pepper</name>
    <dbReference type="NCBI Taxonomy" id="33114"/>
    <lineage>
        <taxon>Eukaryota</taxon>
        <taxon>Viridiplantae</taxon>
        <taxon>Streptophyta</taxon>
        <taxon>Embryophyta</taxon>
        <taxon>Tracheophyta</taxon>
        <taxon>Spermatophyta</taxon>
        <taxon>Magnoliopsida</taxon>
        <taxon>eudicotyledons</taxon>
        <taxon>Gunneridae</taxon>
        <taxon>Pentapetalae</taxon>
        <taxon>asterids</taxon>
        <taxon>lamiids</taxon>
        <taxon>Solanales</taxon>
        <taxon>Solanaceae</taxon>
        <taxon>Solanoideae</taxon>
        <taxon>Capsiceae</taxon>
        <taxon>Capsicum</taxon>
    </lineage>
</organism>